<keyword evidence="4" id="KW-1185">Reference proteome</keyword>
<evidence type="ECO:0000313" key="3">
    <source>
        <dbReference type="EMBL" id="RXN23943.1"/>
    </source>
</evidence>
<keyword evidence="1" id="KW-0175">Coiled coil</keyword>
<evidence type="ECO:0000256" key="1">
    <source>
        <dbReference type="SAM" id="Coils"/>
    </source>
</evidence>
<dbReference type="Gene3D" id="3.30.70.1820">
    <property type="entry name" value="L1 transposable element, RRM domain"/>
    <property type="match status" value="1"/>
</dbReference>
<sequence>MLTHLDSKVDPIQTKLSSIQMSLDTLGEHVVSLEQRIGANEDNLQDLSTRINDLTKDNAYLMDKVQDLENCGRASNLRFVGIPESSEGRDVLGFMAQLLLQLFGRENFPESPAIERAHRTPLFRNNDRAGSRPILIKLSNFQDKIKILRLAREKKELVFKGTRIDIYPDFSAEPLKRRRTFDKVKRRLRELNLKYSLRYPCTLSVIVDGKPQLYTCYKTAETAFMSSMDSSL</sequence>
<reference evidence="3 4" key="1">
    <citation type="submission" date="2018-03" db="EMBL/GenBank/DDBJ databases">
        <title>Draft genome sequence of Rohu Carp (Labeo rohita).</title>
        <authorList>
            <person name="Das P."/>
            <person name="Kushwaha B."/>
            <person name="Joshi C.G."/>
            <person name="Kumar D."/>
            <person name="Nagpure N.S."/>
            <person name="Sahoo L."/>
            <person name="Das S.P."/>
            <person name="Bit A."/>
            <person name="Patnaik S."/>
            <person name="Meher P.K."/>
            <person name="Jayasankar P."/>
            <person name="Koringa P.G."/>
            <person name="Patel N.V."/>
            <person name="Hinsu A.T."/>
            <person name="Kumar R."/>
            <person name="Pandey M."/>
            <person name="Agarwal S."/>
            <person name="Srivastava S."/>
            <person name="Singh M."/>
            <person name="Iquebal M.A."/>
            <person name="Jaiswal S."/>
            <person name="Angadi U.B."/>
            <person name="Kumar N."/>
            <person name="Raza M."/>
            <person name="Shah T.M."/>
            <person name="Rai A."/>
            <person name="Jena J.K."/>
        </authorList>
    </citation>
    <scope>NUCLEOTIDE SEQUENCE [LARGE SCALE GENOMIC DNA]</scope>
    <source>
        <strain evidence="3">DASCIFA01</strain>
        <tissue evidence="3">Testis</tissue>
    </source>
</reference>
<evidence type="ECO:0000259" key="2">
    <source>
        <dbReference type="Pfam" id="PF02994"/>
    </source>
</evidence>
<organism evidence="3 4">
    <name type="scientific">Labeo rohita</name>
    <name type="common">Indian major carp</name>
    <name type="synonym">Cyprinus rohita</name>
    <dbReference type="NCBI Taxonomy" id="84645"/>
    <lineage>
        <taxon>Eukaryota</taxon>
        <taxon>Metazoa</taxon>
        <taxon>Chordata</taxon>
        <taxon>Craniata</taxon>
        <taxon>Vertebrata</taxon>
        <taxon>Euteleostomi</taxon>
        <taxon>Actinopterygii</taxon>
        <taxon>Neopterygii</taxon>
        <taxon>Teleostei</taxon>
        <taxon>Ostariophysi</taxon>
        <taxon>Cypriniformes</taxon>
        <taxon>Cyprinidae</taxon>
        <taxon>Labeoninae</taxon>
        <taxon>Labeonini</taxon>
        <taxon>Labeo</taxon>
    </lineage>
</organism>
<comment type="caution">
    <text evidence="3">The sequence shown here is derived from an EMBL/GenBank/DDBJ whole genome shotgun (WGS) entry which is preliminary data.</text>
</comment>
<feature type="domain" description="L1 transposable element RRM" evidence="2">
    <location>
        <begin position="75"/>
        <end position="166"/>
    </location>
</feature>
<dbReference type="Gene3D" id="1.20.5.340">
    <property type="match status" value="1"/>
</dbReference>
<dbReference type="Pfam" id="PF02994">
    <property type="entry name" value="Transposase_22"/>
    <property type="match status" value="1"/>
</dbReference>
<dbReference type="InterPro" id="IPR043636">
    <property type="entry name" value="L1_RRM_dom"/>
</dbReference>
<proteinExistence type="predicted"/>
<protein>
    <submittedName>
        <fullName evidence="3">LINE-1 type transposase domain-containing 1</fullName>
    </submittedName>
</protein>
<evidence type="ECO:0000313" key="4">
    <source>
        <dbReference type="Proteomes" id="UP000290572"/>
    </source>
</evidence>
<dbReference type="PANTHER" id="PTHR11505">
    <property type="entry name" value="L1 TRANSPOSABLE ELEMENT-RELATED"/>
    <property type="match status" value="1"/>
</dbReference>
<dbReference type="InterPro" id="IPR004244">
    <property type="entry name" value="Transposase_22"/>
</dbReference>
<gene>
    <name evidence="3" type="ORF">ROHU_022378</name>
</gene>
<dbReference type="Proteomes" id="UP000290572">
    <property type="component" value="Unassembled WGS sequence"/>
</dbReference>
<accession>A0A498MVV1</accession>
<name>A0A498MVV1_LABRO</name>
<feature type="coiled-coil region" evidence="1">
    <location>
        <begin position="30"/>
        <end position="57"/>
    </location>
</feature>
<dbReference type="AlphaFoldDB" id="A0A498MVV1"/>
<dbReference type="EMBL" id="QBIY01012552">
    <property type="protein sequence ID" value="RXN23943.1"/>
    <property type="molecule type" value="Genomic_DNA"/>
</dbReference>